<name>A0A7R9QNR9_9ACAR</name>
<feature type="compositionally biased region" description="Low complexity" evidence="1">
    <location>
        <begin position="60"/>
        <end position="78"/>
    </location>
</feature>
<organism evidence="2">
    <name type="scientific">Medioppia subpectinata</name>
    <dbReference type="NCBI Taxonomy" id="1979941"/>
    <lineage>
        <taxon>Eukaryota</taxon>
        <taxon>Metazoa</taxon>
        <taxon>Ecdysozoa</taxon>
        <taxon>Arthropoda</taxon>
        <taxon>Chelicerata</taxon>
        <taxon>Arachnida</taxon>
        <taxon>Acari</taxon>
        <taxon>Acariformes</taxon>
        <taxon>Sarcoptiformes</taxon>
        <taxon>Oribatida</taxon>
        <taxon>Brachypylina</taxon>
        <taxon>Oppioidea</taxon>
        <taxon>Oppiidae</taxon>
        <taxon>Medioppia</taxon>
    </lineage>
</organism>
<dbReference type="AlphaFoldDB" id="A0A7R9QNR9"/>
<feature type="non-terminal residue" evidence="2">
    <location>
        <position position="1"/>
    </location>
</feature>
<sequence>LGYPSTFSNTGANSQLQTNCQQSSALDYPYAGFGHSTGYSPYYNTGYGSYIPNTTSNVNTSPSPASALTLSSAANSSTPNATYQLTQLSQQTDQNLSHYHHIDDCPSPIKAEIHQNASTGGA</sequence>
<proteinExistence type="predicted"/>
<evidence type="ECO:0000313" key="3">
    <source>
        <dbReference type="Proteomes" id="UP000759131"/>
    </source>
</evidence>
<dbReference type="EMBL" id="CAJPIZ010055425">
    <property type="protein sequence ID" value="CAG2123232.1"/>
    <property type="molecule type" value="Genomic_DNA"/>
</dbReference>
<dbReference type="Proteomes" id="UP000759131">
    <property type="component" value="Unassembled WGS sequence"/>
</dbReference>
<keyword evidence="3" id="KW-1185">Reference proteome</keyword>
<protein>
    <submittedName>
        <fullName evidence="2">Uncharacterized protein</fullName>
    </submittedName>
</protein>
<evidence type="ECO:0000256" key="1">
    <source>
        <dbReference type="SAM" id="MobiDB-lite"/>
    </source>
</evidence>
<gene>
    <name evidence="2" type="ORF">OSB1V03_LOCUS23177</name>
</gene>
<feature type="region of interest" description="Disordered" evidence="1">
    <location>
        <begin position="51"/>
        <end position="78"/>
    </location>
</feature>
<accession>A0A7R9QNR9</accession>
<feature type="non-terminal residue" evidence="2">
    <location>
        <position position="122"/>
    </location>
</feature>
<evidence type="ECO:0000313" key="2">
    <source>
        <dbReference type="EMBL" id="CAD7651093.1"/>
    </source>
</evidence>
<dbReference type="OrthoDB" id="167668at2759"/>
<dbReference type="EMBL" id="OC910000">
    <property type="protein sequence ID" value="CAD7651093.1"/>
    <property type="molecule type" value="Genomic_DNA"/>
</dbReference>
<reference evidence="2" key="1">
    <citation type="submission" date="2020-11" db="EMBL/GenBank/DDBJ databases">
        <authorList>
            <person name="Tran Van P."/>
        </authorList>
    </citation>
    <scope>NUCLEOTIDE SEQUENCE</scope>
</reference>